<evidence type="ECO:0000313" key="8">
    <source>
        <dbReference type="Proteomes" id="UP000051820"/>
    </source>
</evidence>
<evidence type="ECO:0000256" key="5">
    <source>
        <dbReference type="SAM" id="Phobius"/>
    </source>
</evidence>
<evidence type="ECO:0000313" key="7">
    <source>
        <dbReference type="EMBL" id="KRM11835.1"/>
    </source>
</evidence>
<dbReference type="PANTHER" id="PTHR43077">
    <property type="entry name" value="TRANSPORT PERMEASE YVFS-RELATED"/>
    <property type="match status" value="1"/>
</dbReference>
<dbReference type="OrthoDB" id="2208410at2"/>
<dbReference type="PANTHER" id="PTHR43077:SF5">
    <property type="entry name" value="PHAGE INFECTION PROTEIN"/>
    <property type="match status" value="1"/>
</dbReference>
<dbReference type="Proteomes" id="UP000051820">
    <property type="component" value="Unassembled WGS sequence"/>
</dbReference>
<dbReference type="eggNOG" id="COG1511">
    <property type="taxonomic scope" value="Bacteria"/>
</dbReference>
<dbReference type="InterPro" id="IPR051328">
    <property type="entry name" value="T7SS_ABC-Transporter"/>
</dbReference>
<keyword evidence="2 5" id="KW-0812">Transmembrane</keyword>
<evidence type="ECO:0000256" key="2">
    <source>
        <dbReference type="ARBA" id="ARBA00022692"/>
    </source>
</evidence>
<dbReference type="InterPro" id="IPR013525">
    <property type="entry name" value="ABC2_TM"/>
</dbReference>
<feature type="transmembrane region" description="Helical" evidence="5">
    <location>
        <begin position="284"/>
        <end position="307"/>
    </location>
</feature>
<comment type="subcellular location">
    <subcellularLocation>
        <location evidence="1">Membrane</location>
        <topology evidence="1">Multi-pass membrane protein</topology>
    </subcellularLocation>
</comment>
<accession>A0A0R1W768</accession>
<dbReference type="PATRIC" id="fig|1423807.3.peg.515"/>
<keyword evidence="4 5" id="KW-0472">Membrane</keyword>
<dbReference type="RefSeq" id="WP_010622678.1">
    <property type="nucleotide sequence ID" value="NZ_AZGF01000014.1"/>
</dbReference>
<dbReference type="Gene3D" id="3.40.1710.10">
    <property type="entry name" value="abc type-2 transporter like domain"/>
    <property type="match status" value="1"/>
</dbReference>
<feature type="transmembrane region" description="Helical" evidence="5">
    <location>
        <begin position="248"/>
        <end position="272"/>
    </location>
</feature>
<dbReference type="AlphaFoldDB" id="A0A0R1W768"/>
<dbReference type="Pfam" id="PF12698">
    <property type="entry name" value="ABC2_membrane_3"/>
    <property type="match status" value="1"/>
</dbReference>
<gene>
    <name evidence="7" type="ORF">FD16_GL000507</name>
</gene>
<feature type="domain" description="ABC-2 type transporter transmembrane" evidence="6">
    <location>
        <begin position="12"/>
        <end position="388"/>
    </location>
</feature>
<feature type="transmembrane region" description="Helical" evidence="5">
    <location>
        <begin position="313"/>
        <end position="331"/>
    </location>
</feature>
<keyword evidence="3 5" id="KW-1133">Transmembrane helix</keyword>
<dbReference type="EMBL" id="AZGF01000014">
    <property type="protein sequence ID" value="KRM11835.1"/>
    <property type="molecule type" value="Genomic_DNA"/>
</dbReference>
<sequence>MSNWFKNKFTWIPMIIAIFVGLTFVFSLIPSFSKMPDGIKNMRVAVVNQDNNQISTTVARKLKQNLPFKITDVDNSVTKAKSQVRKDNLSVVVVIPKGFAQKAESNQKPQLNYIENSSVGTLESNTGTSVATRVNTMVQQQLQSKALIGMLAKQMAASANHSNATTTTNSTAAKAQQAQITKQATAAANKLTVNLGSSTQKIGVDHSNMRYTMAPMFMTMGQYLGILIATIILSMAFMSIRFKVGNKFLAFLGFQISGVVMSLLVSLCVALATMSLIHVESFGGIFVGMWLFDLVVFEFTSSISLLFAGLPSIIVQLPLFAMQIVAGGAVLPRFAMPKFYQWLSANTPMYQGVKTIAHHLHGMGSIGAYTSSLWWIIVIGLVAGLIIVAVGYRGKTARGLSRVIPA</sequence>
<evidence type="ECO:0000256" key="4">
    <source>
        <dbReference type="ARBA" id="ARBA00023136"/>
    </source>
</evidence>
<feature type="transmembrane region" description="Helical" evidence="5">
    <location>
        <begin position="12"/>
        <end position="33"/>
    </location>
</feature>
<comment type="caution">
    <text evidence="7">The sequence shown here is derived from an EMBL/GenBank/DDBJ whole genome shotgun (WGS) entry which is preliminary data.</text>
</comment>
<evidence type="ECO:0000256" key="3">
    <source>
        <dbReference type="ARBA" id="ARBA00022989"/>
    </source>
</evidence>
<feature type="transmembrane region" description="Helical" evidence="5">
    <location>
        <begin position="223"/>
        <end position="242"/>
    </location>
</feature>
<proteinExistence type="predicted"/>
<evidence type="ECO:0000259" key="6">
    <source>
        <dbReference type="Pfam" id="PF12698"/>
    </source>
</evidence>
<organism evidence="7 8">
    <name type="scientific">Paucilactobacillus suebicus DSM 5007 = KCTC 3549</name>
    <dbReference type="NCBI Taxonomy" id="1423807"/>
    <lineage>
        <taxon>Bacteria</taxon>
        <taxon>Bacillati</taxon>
        <taxon>Bacillota</taxon>
        <taxon>Bacilli</taxon>
        <taxon>Lactobacillales</taxon>
        <taxon>Lactobacillaceae</taxon>
        <taxon>Paucilactobacillus</taxon>
    </lineage>
</organism>
<dbReference type="STRING" id="1423807.FD16_GL000507"/>
<dbReference type="GO" id="GO:0016020">
    <property type="term" value="C:membrane"/>
    <property type="evidence" value="ECO:0007669"/>
    <property type="project" value="UniProtKB-SubCell"/>
</dbReference>
<protein>
    <recommendedName>
        <fullName evidence="6">ABC-2 type transporter transmembrane domain-containing protein</fullName>
    </recommendedName>
</protein>
<feature type="transmembrane region" description="Helical" evidence="5">
    <location>
        <begin position="373"/>
        <end position="392"/>
    </location>
</feature>
<dbReference type="GO" id="GO:0140359">
    <property type="term" value="F:ABC-type transporter activity"/>
    <property type="evidence" value="ECO:0007669"/>
    <property type="project" value="InterPro"/>
</dbReference>
<name>A0A0R1W768_9LACO</name>
<reference evidence="7 8" key="1">
    <citation type="journal article" date="2015" name="Genome Announc.">
        <title>Expanding the biotechnology potential of lactobacilli through comparative genomics of 213 strains and associated genera.</title>
        <authorList>
            <person name="Sun Z."/>
            <person name="Harris H.M."/>
            <person name="McCann A."/>
            <person name="Guo C."/>
            <person name="Argimon S."/>
            <person name="Zhang W."/>
            <person name="Yang X."/>
            <person name="Jeffery I.B."/>
            <person name="Cooney J.C."/>
            <person name="Kagawa T.F."/>
            <person name="Liu W."/>
            <person name="Song Y."/>
            <person name="Salvetti E."/>
            <person name="Wrobel A."/>
            <person name="Rasinkangas P."/>
            <person name="Parkhill J."/>
            <person name="Rea M.C."/>
            <person name="O'Sullivan O."/>
            <person name="Ritari J."/>
            <person name="Douillard F.P."/>
            <person name="Paul Ross R."/>
            <person name="Yang R."/>
            <person name="Briner A.E."/>
            <person name="Felis G.E."/>
            <person name="de Vos W.M."/>
            <person name="Barrangou R."/>
            <person name="Klaenhammer T.R."/>
            <person name="Caufield P.W."/>
            <person name="Cui Y."/>
            <person name="Zhang H."/>
            <person name="O'Toole P.W."/>
        </authorList>
    </citation>
    <scope>NUCLEOTIDE SEQUENCE [LARGE SCALE GENOMIC DNA]</scope>
    <source>
        <strain evidence="7 8">DSM 5007</strain>
    </source>
</reference>
<evidence type="ECO:0000256" key="1">
    <source>
        <dbReference type="ARBA" id="ARBA00004141"/>
    </source>
</evidence>
<keyword evidence="8" id="KW-1185">Reference proteome</keyword>